<organism evidence="2 3">
    <name type="scientific">Aristolochia fimbriata</name>
    <name type="common">White veined hardy Dutchman's pipe vine</name>
    <dbReference type="NCBI Taxonomy" id="158543"/>
    <lineage>
        <taxon>Eukaryota</taxon>
        <taxon>Viridiplantae</taxon>
        <taxon>Streptophyta</taxon>
        <taxon>Embryophyta</taxon>
        <taxon>Tracheophyta</taxon>
        <taxon>Spermatophyta</taxon>
        <taxon>Magnoliopsida</taxon>
        <taxon>Magnoliidae</taxon>
        <taxon>Piperales</taxon>
        <taxon>Aristolochiaceae</taxon>
        <taxon>Aristolochia</taxon>
    </lineage>
</organism>
<proteinExistence type="predicted"/>
<dbReference type="EMBL" id="JAINDJ010000005">
    <property type="protein sequence ID" value="KAG9445872.1"/>
    <property type="molecule type" value="Genomic_DNA"/>
</dbReference>
<feature type="compositionally biased region" description="Basic residues" evidence="1">
    <location>
        <begin position="133"/>
        <end position="145"/>
    </location>
</feature>
<feature type="region of interest" description="Disordered" evidence="1">
    <location>
        <begin position="1"/>
        <end position="26"/>
    </location>
</feature>
<feature type="compositionally biased region" description="Polar residues" evidence="1">
    <location>
        <begin position="92"/>
        <end position="109"/>
    </location>
</feature>
<name>A0AAV7EEA7_ARIFI</name>
<keyword evidence="3" id="KW-1185">Reference proteome</keyword>
<evidence type="ECO:0000256" key="1">
    <source>
        <dbReference type="SAM" id="MobiDB-lite"/>
    </source>
</evidence>
<reference evidence="2 3" key="1">
    <citation type="submission" date="2021-07" db="EMBL/GenBank/DDBJ databases">
        <title>The Aristolochia fimbriata genome: insights into angiosperm evolution, floral development and chemical biosynthesis.</title>
        <authorList>
            <person name="Jiao Y."/>
        </authorList>
    </citation>
    <scope>NUCLEOTIDE SEQUENCE [LARGE SCALE GENOMIC DNA]</scope>
    <source>
        <strain evidence="2">IBCAS-2021</strain>
        <tissue evidence="2">Leaf</tissue>
    </source>
</reference>
<accession>A0AAV7EEA7</accession>
<evidence type="ECO:0000313" key="3">
    <source>
        <dbReference type="Proteomes" id="UP000825729"/>
    </source>
</evidence>
<gene>
    <name evidence="2" type="ORF">H6P81_012000</name>
</gene>
<feature type="region of interest" description="Disordered" evidence="1">
    <location>
        <begin position="71"/>
        <end position="158"/>
    </location>
</feature>
<protein>
    <submittedName>
        <fullName evidence="2">Uncharacterized protein</fullName>
    </submittedName>
</protein>
<dbReference type="Proteomes" id="UP000825729">
    <property type="component" value="Unassembled WGS sequence"/>
</dbReference>
<comment type="caution">
    <text evidence="2">The sequence shown here is derived from an EMBL/GenBank/DDBJ whole genome shotgun (WGS) entry which is preliminary data.</text>
</comment>
<sequence length="190" mass="21977">MVSHRKRKSSDLLHLSAANPPIHQSTNLKKSYREHTLQQFHPTTRQVSRNPDKLSQVLFRTQIRNVIRANQEEHHSHKSKTQQNRPVPPNPTKISQIQGSPTNQKVTTNRTHKPKTPRNRPSCSTTLKFVTPNRKKAQKQKQKAKSRQEVPNFQDPCIPLRHRSCTAEIEAKAVKQREKKIETSSDSWVP</sequence>
<dbReference type="AlphaFoldDB" id="A0AAV7EEA7"/>
<feature type="compositionally biased region" description="Polar residues" evidence="1">
    <location>
        <begin position="119"/>
        <end position="128"/>
    </location>
</feature>
<evidence type="ECO:0000313" key="2">
    <source>
        <dbReference type="EMBL" id="KAG9445872.1"/>
    </source>
</evidence>